<dbReference type="SMART" id="SM00387">
    <property type="entry name" value="HATPase_c"/>
    <property type="match status" value="1"/>
</dbReference>
<keyword evidence="6 10" id="KW-0418">Kinase</keyword>
<dbReference type="InterPro" id="IPR005467">
    <property type="entry name" value="His_kinase_dom"/>
</dbReference>
<feature type="domain" description="Histidine kinase" evidence="9">
    <location>
        <begin position="275"/>
        <end position="494"/>
    </location>
</feature>
<dbReference type="Gene3D" id="1.10.287.130">
    <property type="match status" value="1"/>
</dbReference>
<dbReference type="GO" id="GO:0000155">
    <property type="term" value="F:phosphorelay sensor kinase activity"/>
    <property type="evidence" value="ECO:0007669"/>
    <property type="project" value="InterPro"/>
</dbReference>
<dbReference type="Proteomes" id="UP000220246">
    <property type="component" value="Unassembled WGS sequence"/>
</dbReference>
<accession>A0A2A7UPT0</accession>
<organism evidence="10 11">
    <name type="scientific">Comamonas terrigena</name>
    <dbReference type="NCBI Taxonomy" id="32013"/>
    <lineage>
        <taxon>Bacteria</taxon>
        <taxon>Pseudomonadati</taxon>
        <taxon>Pseudomonadota</taxon>
        <taxon>Betaproteobacteria</taxon>
        <taxon>Burkholderiales</taxon>
        <taxon>Comamonadaceae</taxon>
        <taxon>Comamonas</taxon>
    </lineage>
</organism>
<dbReference type="Gene3D" id="3.30.565.10">
    <property type="entry name" value="Histidine kinase-like ATPase, C-terminal domain"/>
    <property type="match status" value="1"/>
</dbReference>
<proteinExistence type="predicted"/>
<dbReference type="SUPFAM" id="SSF47384">
    <property type="entry name" value="Homodimeric domain of signal transducing histidine kinase"/>
    <property type="match status" value="1"/>
</dbReference>
<evidence type="ECO:0000256" key="6">
    <source>
        <dbReference type="ARBA" id="ARBA00022777"/>
    </source>
</evidence>
<dbReference type="CDD" id="cd00082">
    <property type="entry name" value="HisKA"/>
    <property type="match status" value="1"/>
</dbReference>
<dbReference type="InterPro" id="IPR036097">
    <property type="entry name" value="HisK_dim/P_sf"/>
</dbReference>
<dbReference type="InterPro" id="IPR036890">
    <property type="entry name" value="HATPase_C_sf"/>
</dbReference>
<protein>
    <recommendedName>
        <fullName evidence="2">histidine kinase</fullName>
        <ecNumber evidence="2">2.7.13.3</ecNumber>
    </recommendedName>
</protein>
<evidence type="ECO:0000259" key="9">
    <source>
        <dbReference type="PROSITE" id="PS50109"/>
    </source>
</evidence>
<keyword evidence="7" id="KW-0067">ATP-binding</keyword>
<dbReference type="EC" id="2.7.13.3" evidence="2"/>
<dbReference type="PRINTS" id="PR00344">
    <property type="entry name" value="BCTRLSENSOR"/>
</dbReference>
<keyword evidence="3" id="KW-0597">Phosphoprotein</keyword>
<evidence type="ECO:0000256" key="5">
    <source>
        <dbReference type="ARBA" id="ARBA00022741"/>
    </source>
</evidence>
<dbReference type="SMART" id="SM00388">
    <property type="entry name" value="HisKA"/>
    <property type="match status" value="1"/>
</dbReference>
<dbReference type="Pfam" id="PF02518">
    <property type="entry name" value="HATPase_c"/>
    <property type="match status" value="1"/>
</dbReference>
<keyword evidence="4" id="KW-0808">Transferase</keyword>
<dbReference type="GeneID" id="80803248"/>
<dbReference type="EMBL" id="PDEA01000001">
    <property type="protein sequence ID" value="PEH87325.1"/>
    <property type="molecule type" value="Genomic_DNA"/>
</dbReference>
<sequence length="501" mass="54308">MNWKRPWLGWLLAWALAAGGGAAWLAQQRLQELHETFTTNARVAHRLLSQQLAQHDAILATLSLLQPALSGDAAANAGSSGLSTLYPQVLGVAQRRDDQPWPAHWPADLQALEQQSAASGHAQMDASRLAQGKLFVVQAGQPASYALKLDLHATVPADEWPYPASHSPVRIWLAQGTQSLVLQHGADDAQAPGWALSVSKTLSSPSQVLELHERYKLHPRLLPWPSMLVWALAWALAVAALRAAWQQRAARQRAEQLLQYGQIARLNTLGELAAGMAHELNQPLTAILSNSQAARRLLDDAEPDVDAARQAMQQAAEQAKRASAVIGRLRRLVERPDTATQSQAVPLPQAVADALHLLEPELRQRQVQCQAPLPTPPLPPAQADPIALQQILHNLLLNALQAMEQVPAAERQLLIQHRPQGRHLLLTVQDNGPGIAPELRERLFTPFATTRAQGLGLGLTLSQGLAESMGGQLRLVDGGPLRGACFELQLPAMPTRAADTP</sequence>
<dbReference type="STRING" id="1219032.GCA_001515545_03686"/>
<dbReference type="PROSITE" id="PS50109">
    <property type="entry name" value="HIS_KIN"/>
    <property type="match status" value="1"/>
</dbReference>
<evidence type="ECO:0000256" key="2">
    <source>
        <dbReference type="ARBA" id="ARBA00012438"/>
    </source>
</evidence>
<evidence type="ECO:0000256" key="4">
    <source>
        <dbReference type="ARBA" id="ARBA00022679"/>
    </source>
</evidence>
<reference evidence="11" key="1">
    <citation type="submission" date="2017-09" db="EMBL/GenBank/DDBJ databases">
        <title>FDA dAtabase for Regulatory Grade micrObial Sequences (FDA-ARGOS): Supporting development and validation of Infectious Disease Dx tests.</title>
        <authorList>
            <person name="Minogue T."/>
            <person name="Wolcott M."/>
            <person name="Wasieloski L."/>
            <person name="Aguilar W."/>
            <person name="Moore D."/>
            <person name="Tallon L."/>
            <person name="Sadzewicz L."/>
            <person name="Ott S."/>
            <person name="Zhao X."/>
            <person name="Nagaraj S."/>
            <person name="Vavikolanu K."/>
            <person name="Aluvathingal J."/>
            <person name="Nadendla S."/>
            <person name="Sichtig H."/>
        </authorList>
    </citation>
    <scope>NUCLEOTIDE SEQUENCE [LARGE SCALE GENOMIC DNA]</scope>
    <source>
        <strain evidence="11">FDAARGOS_394</strain>
    </source>
</reference>
<gene>
    <name evidence="10" type="ORF">CRM82_00665</name>
</gene>
<evidence type="ECO:0000313" key="10">
    <source>
        <dbReference type="EMBL" id="PEH87325.1"/>
    </source>
</evidence>
<dbReference type="GO" id="GO:0005524">
    <property type="term" value="F:ATP binding"/>
    <property type="evidence" value="ECO:0007669"/>
    <property type="project" value="UniProtKB-KW"/>
</dbReference>
<dbReference type="Pfam" id="PF00512">
    <property type="entry name" value="HisKA"/>
    <property type="match status" value="1"/>
</dbReference>
<dbReference type="InterPro" id="IPR003661">
    <property type="entry name" value="HisK_dim/P_dom"/>
</dbReference>
<dbReference type="RefSeq" id="WP_066541119.1">
    <property type="nucleotide sequence ID" value="NZ_PDEA01000001.1"/>
</dbReference>
<dbReference type="AlphaFoldDB" id="A0A2A7UPT0"/>
<evidence type="ECO:0000256" key="1">
    <source>
        <dbReference type="ARBA" id="ARBA00000085"/>
    </source>
</evidence>
<dbReference type="InterPro" id="IPR003594">
    <property type="entry name" value="HATPase_dom"/>
</dbReference>
<comment type="catalytic activity">
    <reaction evidence="1">
        <text>ATP + protein L-histidine = ADP + protein N-phospho-L-histidine.</text>
        <dbReference type="EC" id="2.7.13.3"/>
    </reaction>
</comment>
<keyword evidence="8" id="KW-0902">Two-component regulatory system</keyword>
<dbReference type="PANTHER" id="PTHR43065:SF46">
    <property type="entry name" value="C4-DICARBOXYLATE TRANSPORT SENSOR PROTEIN DCTB"/>
    <property type="match status" value="1"/>
</dbReference>
<dbReference type="PANTHER" id="PTHR43065">
    <property type="entry name" value="SENSOR HISTIDINE KINASE"/>
    <property type="match status" value="1"/>
</dbReference>
<dbReference type="SUPFAM" id="SSF55874">
    <property type="entry name" value="ATPase domain of HSP90 chaperone/DNA topoisomerase II/histidine kinase"/>
    <property type="match status" value="1"/>
</dbReference>
<evidence type="ECO:0000313" key="11">
    <source>
        <dbReference type="Proteomes" id="UP000220246"/>
    </source>
</evidence>
<evidence type="ECO:0000256" key="7">
    <source>
        <dbReference type="ARBA" id="ARBA00022840"/>
    </source>
</evidence>
<keyword evidence="5" id="KW-0547">Nucleotide-binding</keyword>
<comment type="caution">
    <text evidence="10">The sequence shown here is derived from an EMBL/GenBank/DDBJ whole genome shotgun (WGS) entry which is preliminary data.</text>
</comment>
<dbReference type="OrthoDB" id="8559580at2"/>
<keyword evidence="11" id="KW-1185">Reference proteome</keyword>
<dbReference type="InterPro" id="IPR004358">
    <property type="entry name" value="Sig_transdc_His_kin-like_C"/>
</dbReference>
<evidence type="ECO:0000256" key="8">
    <source>
        <dbReference type="ARBA" id="ARBA00023012"/>
    </source>
</evidence>
<evidence type="ECO:0000256" key="3">
    <source>
        <dbReference type="ARBA" id="ARBA00022553"/>
    </source>
</evidence>
<name>A0A2A7UPT0_COMTR</name>